<gene>
    <name evidence="8" type="ORF">J2R62_19705</name>
</gene>
<evidence type="ECO:0000256" key="3">
    <source>
        <dbReference type="ARBA" id="ARBA00022576"/>
    </source>
</evidence>
<organism evidence="8 9">
    <name type="scientific">Plesiomonas shigelloides</name>
    <name type="common">Aeromonas shigelloides</name>
    <dbReference type="NCBI Taxonomy" id="703"/>
    <lineage>
        <taxon>Bacteria</taxon>
        <taxon>Pseudomonadati</taxon>
        <taxon>Pseudomonadota</taxon>
        <taxon>Gammaproteobacteria</taxon>
        <taxon>Enterobacterales</taxon>
        <taxon>Enterobacteriaceae</taxon>
        <taxon>Plesiomonas</taxon>
    </lineage>
</organism>
<comment type="similarity">
    <text evidence="6">Belongs to the class-I pyridoxal-phosphate-dependent aminotransferase family.</text>
</comment>
<dbReference type="GO" id="GO:0005829">
    <property type="term" value="C:cytosol"/>
    <property type="evidence" value="ECO:0007669"/>
    <property type="project" value="TreeGrafter"/>
</dbReference>
<dbReference type="InterPro" id="IPR015421">
    <property type="entry name" value="PyrdxlP-dep_Trfase_major"/>
</dbReference>
<evidence type="ECO:0000259" key="7">
    <source>
        <dbReference type="Pfam" id="PF00155"/>
    </source>
</evidence>
<feature type="non-terminal residue" evidence="8">
    <location>
        <position position="1"/>
    </location>
</feature>
<evidence type="ECO:0000256" key="4">
    <source>
        <dbReference type="ARBA" id="ARBA00022679"/>
    </source>
</evidence>
<evidence type="ECO:0000256" key="1">
    <source>
        <dbReference type="ARBA" id="ARBA00001933"/>
    </source>
</evidence>
<dbReference type="PRINTS" id="PR00799">
    <property type="entry name" value="TRANSAMINASE"/>
</dbReference>
<dbReference type="InterPro" id="IPR015424">
    <property type="entry name" value="PyrdxlP-dep_Trfase"/>
</dbReference>
<dbReference type="RefSeq" id="WP_207543098.1">
    <property type="nucleotide sequence ID" value="NZ_JAFNAA010000573.1"/>
</dbReference>
<evidence type="ECO:0000256" key="5">
    <source>
        <dbReference type="ARBA" id="ARBA00022898"/>
    </source>
</evidence>
<feature type="domain" description="Aminotransferase class I/classII large" evidence="7">
    <location>
        <begin position="1"/>
        <end position="142"/>
    </location>
</feature>
<dbReference type="InterPro" id="IPR000796">
    <property type="entry name" value="Asp_trans"/>
</dbReference>
<proteinExistence type="inferred from homology"/>
<dbReference type="Pfam" id="PF00155">
    <property type="entry name" value="Aminotran_1_2"/>
    <property type="match status" value="1"/>
</dbReference>
<keyword evidence="3 6" id="KW-0032">Aminotransferase</keyword>
<feature type="non-terminal residue" evidence="8">
    <location>
        <position position="143"/>
    </location>
</feature>
<keyword evidence="5" id="KW-0663">Pyridoxal phosphate</keyword>
<dbReference type="PANTHER" id="PTHR11879:SF22">
    <property type="entry name" value="ASPARTATE AMINOTRANSFERASE, MITOCHONDRIAL"/>
    <property type="match status" value="1"/>
</dbReference>
<dbReference type="InterPro" id="IPR004839">
    <property type="entry name" value="Aminotransferase_I/II_large"/>
</dbReference>
<comment type="cofactor">
    <cofactor evidence="1 6">
        <name>pyridoxal 5'-phosphate</name>
        <dbReference type="ChEBI" id="CHEBI:597326"/>
    </cofactor>
</comment>
<evidence type="ECO:0000256" key="2">
    <source>
        <dbReference type="ARBA" id="ARBA00011738"/>
    </source>
</evidence>
<dbReference type="Gene3D" id="3.40.640.10">
    <property type="entry name" value="Type I PLP-dependent aspartate aminotransferase-like (Major domain)"/>
    <property type="match status" value="1"/>
</dbReference>
<keyword evidence="4 6" id="KW-0808">Transferase</keyword>
<dbReference type="Proteomes" id="UP000664658">
    <property type="component" value="Unassembled WGS sequence"/>
</dbReference>
<dbReference type="PANTHER" id="PTHR11879">
    <property type="entry name" value="ASPARTATE AMINOTRANSFERASE"/>
    <property type="match status" value="1"/>
</dbReference>
<dbReference type="GO" id="GO:0042802">
    <property type="term" value="F:identical protein binding"/>
    <property type="evidence" value="ECO:0007669"/>
    <property type="project" value="TreeGrafter"/>
</dbReference>
<protein>
    <recommendedName>
        <fullName evidence="6">Aminotransferase</fullName>
        <ecNumber evidence="6">2.6.1.-</ecNumber>
    </recommendedName>
</protein>
<comment type="caution">
    <text evidence="8">The sequence shown here is derived from an EMBL/GenBank/DDBJ whole genome shotgun (WGS) entry which is preliminary data.</text>
</comment>
<dbReference type="GO" id="GO:0004069">
    <property type="term" value="F:L-aspartate:2-oxoglutarate aminotransferase activity"/>
    <property type="evidence" value="ECO:0007669"/>
    <property type="project" value="TreeGrafter"/>
</dbReference>
<accession>A0A8I1WDF0</accession>
<evidence type="ECO:0000313" key="8">
    <source>
        <dbReference type="EMBL" id="MBO1110314.1"/>
    </source>
</evidence>
<reference evidence="8" key="1">
    <citation type="submission" date="2021-03" db="EMBL/GenBank/DDBJ databases">
        <title>Plesiomonas shigelloides zfcc0051, isolated from zebrafish feces.</title>
        <authorList>
            <person name="Vanderhoek Z."/>
            <person name="Gaulke C."/>
        </authorList>
    </citation>
    <scope>NUCLEOTIDE SEQUENCE</scope>
    <source>
        <strain evidence="8">Zfcc0051</strain>
    </source>
</reference>
<dbReference type="EMBL" id="JAFNAA010000573">
    <property type="protein sequence ID" value="MBO1110314.1"/>
    <property type="molecule type" value="Genomic_DNA"/>
</dbReference>
<comment type="subunit">
    <text evidence="2">Homodimer.</text>
</comment>
<dbReference type="PROSITE" id="PS00105">
    <property type="entry name" value="AA_TRANSFER_CLASS_1"/>
    <property type="match status" value="1"/>
</dbReference>
<sequence>TGIDPTPAQWDQLVKLSAAQGWLRLFDFAYRGFARGLEEDAYGLRAFCVNHSELLVASSFSKNFGLYNERVGACTLVAADQATAERPLTQVKSVIPPNYSNPPAHPAAVVALILSHPQLQAAWEAHLTPLRRRIHQLRELFVA</sequence>
<dbReference type="AlphaFoldDB" id="A0A8I1WDF0"/>
<dbReference type="GO" id="GO:0030170">
    <property type="term" value="F:pyridoxal phosphate binding"/>
    <property type="evidence" value="ECO:0007669"/>
    <property type="project" value="InterPro"/>
</dbReference>
<evidence type="ECO:0000256" key="6">
    <source>
        <dbReference type="RuleBase" id="RU000481"/>
    </source>
</evidence>
<evidence type="ECO:0000313" key="9">
    <source>
        <dbReference type="Proteomes" id="UP000664658"/>
    </source>
</evidence>
<dbReference type="EC" id="2.6.1.-" evidence="6"/>
<dbReference type="GO" id="GO:0033585">
    <property type="term" value="P:L-phenylalanine biosynthetic process from chorismate via phenylpyruvate"/>
    <property type="evidence" value="ECO:0007669"/>
    <property type="project" value="TreeGrafter"/>
</dbReference>
<dbReference type="InterPro" id="IPR004838">
    <property type="entry name" value="NHTrfase_class1_PyrdxlP-BS"/>
</dbReference>
<dbReference type="SUPFAM" id="SSF53383">
    <property type="entry name" value="PLP-dependent transferases"/>
    <property type="match status" value="1"/>
</dbReference>
<dbReference type="GO" id="GO:0004838">
    <property type="term" value="F:L-tyrosine-2-oxoglutarate transaminase activity"/>
    <property type="evidence" value="ECO:0007669"/>
    <property type="project" value="TreeGrafter"/>
</dbReference>
<name>A0A8I1WDF0_PLESH</name>